<proteinExistence type="predicted"/>
<feature type="domain" description="Amidohydrolase-related" evidence="4">
    <location>
        <begin position="51"/>
        <end position="425"/>
    </location>
</feature>
<evidence type="ECO:0000256" key="3">
    <source>
        <dbReference type="ARBA" id="ARBA00022801"/>
    </source>
</evidence>
<keyword evidence="3" id="KW-0378">Hydrolase</keyword>
<comment type="cofactor">
    <cofactor evidence="1">
        <name>Zn(2+)</name>
        <dbReference type="ChEBI" id="CHEBI:29105"/>
    </cofactor>
</comment>
<evidence type="ECO:0000256" key="1">
    <source>
        <dbReference type="ARBA" id="ARBA00001947"/>
    </source>
</evidence>
<dbReference type="EMBL" id="UINC01005441">
    <property type="protein sequence ID" value="SVA21349.1"/>
    <property type="molecule type" value="Genomic_DNA"/>
</dbReference>
<dbReference type="Gene3D" id="2.30.40.10">
    <property type="entry name" value="Urease, subunit C, domain 1"/>
    <property type="match status" value="1"/>
</dbReference>
<evidence type="ECO:0000259" key="4">
    <source>
        <dbReference type="Pfam" id="PF01979"/>
    </source>
</evidence>
<dbReference type="InterPro" id="IPR002195">
    <property type="entry name" value="Dihydroorotase_CS"/>
</dbReference>
<dbReference type="InterPro" id="IPR050138">
    <property type="entry name" value="DHOase/Allantoinase_Hydrolase"/>
</dbReference>
<dbReference type="AlphaFoldDB" id="A0A381TZS8"/>
<dbReference type="PANTHER" id="PTHR43668">
    <property type="entry name" value="ALLANTOINASE"/>
    <property type="match status" value="1"/>
</dbReference>
<dbReference type="SUPFAM" id="SSF51556">
    <property type="entry name" value="Metallo-dependent hydrolases"/>
    <property type="match status" value="1"/>
</dbReference>
<dbReference type="GO" id="GO:0005737">
    <property type="term" value="C:cytoplasm"/>
    <property type="evidence" value="ECO:0007669"/>
    <property type="project" value="TreeGrafter"/>
</dbReference>
<protein>
    <recommendedName>
        <fullName evidence="4">Amidohydrolase-related domain-containing protein</fullName>
    </recommendedName>
</protein>
<dbReference type="GO" id="GO:0006145">
    <property type="term" value="P:purine nucleobase catabolic process"/>
    <property type="evidence" value="ECO:0007669"/>
    <property type="project" value="TreeGrafter"/>
</dbReference>
<keyword evidence="2" id="KW-0479">Metal-binding</keyword>
<organism evidence="5">
    <name type="scientific">marine metagenome</name>
    <dbReference type="NCBI Taxonomy" id="408172"/>
    <lineage>
        <taxon>unclassified sequences</taxon>
        <taxon>metagenomes</taxon>
        <taxon>ecological metagenomes</taxon>
    </lineage>
</organism>
<dbReference type="GO" id="GO:0004038">
    <property type="term" value="F:allantoinase activity"/>
    <property type="evidence" value="ECO:0007669"/>
    <property type="project" value="TreeGrafter"/>
</dbReference>
<dbReference type="InterPro" id="IPR011059">
    <property type="entry name" value="Metal-dep_hydrolase_composite"/>
</dbReference>
<accession>A0A381TZS8</accession>
<gene>
    <name evidence="5" type="ORF">METZ01_LOCUS74203</name>
</gene>
<dbReference type="InterPro" id="IPR006680">
    <property type="entry name" value="Amidohydro-rel"/>
</dbReference>
<reference evidence="5" key="1">
    <citation type="submission" date="2018-05" db="EMBL/GenBank/DDBJ databases">
        <authorList>
            <person name="Lanie J.A."/>
            <person name="Ng W.-L."/>
            <person name="Kazmierczak K.M."/>
            <person name="Andrzejewski T.M."/>
            <person name="Davidsen T.M."/>
            <person name="Wayne K.J."/>
            <person name="Tettelin H."/>
            <person name="Glass J.I."/>
            <person name="Rusch D."/>
            <person name="Podicherti R."/>
            <person name="Tsui H.-C.T."/>
            <person name="Winkler M.E."/>
        </authorList>
    </citation>
    <scope>NUCLEOTIDE SEQUENCE</scope>
</reference>
<sequence length="445" mass="48969">MTKRLLTNGRLVNEGKIFDADVLVEGDRITRVESVLPGSVADEIIDLKGKYLLPGLIDDQVHLREPGLTHKASIASESKAAALGGVTSFMDMPNTSPPTTTCAALAEKKLLAAGNSFANYAFYMGATNDNIEEIKQLVPGEACGVKVFMGSSTGKMLVDDPRTLEQIFSQARCLVATHCEDTPTIKEAEDRYRRQYGENVPMSAHPKIRSEEACYKSSSLAVDLAKRYQTQLHVLHLSTARELELFPAGPLEGKSITAEVCVHYLWFDESHYADLGTRIKCNPAIKRPEDRLGLINGVKSDRIDIIATDHAPHTLAEKSLPYFEAPAGLPLVQHSLLMLLEQHRLGHFSLELIVEKAAHNPALRYHVQDRGFLREGYFADMVAVDLEGETSVTKDQLLYMCGWSPLEGTRFESRIALTFVNGSVVSRDGQIEGAPNGKALTFSTE</sequence>
<evidence type="ECO:0000313" key="5">
    <source>
        <dbReference type="EMBL" id="SVA21349.1"/>
    </source>
</evidence>
<dbReference type="Gene3D" id="3.20.20.140">
    <property type="entry name" value="Metal-dependent hydrolases"/>
    <property type="match status" value="1"/>
</dbReference>
<dbReference type="PROSITE" id="PS00483">
    <property type="entry name" value="DIHYDROOROTASE_2"/>
    <property type="match status" value="1"/>
</dbReference>
<dbReference type="PANTHER" id="PTHR43668:SF4">
    <property type="entry name" value="ALLANTOINASE"/>
    <property type="match status" value="1"/>
</dbReference>
<dbReference type="GO" id="GO:0046872">
    <property type="term" value="F:metal ion binding"/>
    <property type="evidence" value="ECO:0007669"/>
    <property type="project" value="UniProtKB-KW"/>
</dbReference>
<dbReference type="SUPFAM" id="SSF51338">
    <property type="entry name" value="Composite domain of metallo-dependent hydrolases"/>
    <property type="match status" value="1"/>
</dbReference>
<dbReference type="CDD" id="cd01318">
    <property type="entry name" value="DHOase_IIb"/>
    <property type="match status" value="1"/>
</dbReference>
<name>A0A381TZS8_9ZZZZ</name>
<dbReference type="InterPro" id="IPR032466">
    <property type="entry name" value="Metal_Hydrolase"/>
</dbReference>
<dbReference type="NCBIfam" id="NF006688">
    <property type="entry name" value="PRK09236.1"/>
    <property type="match status" value="1"/>
</dbReference>
<evidence type="ECO:0000256" key="2">
    <source>
        <dbReference type="ARBA" id="ARBA00022723"/>
    </source>
</evidence>
<dbReference type="Pfam" id="PF01979">
    <property type="entry name" value="Amidohydro_1"/>
    <property type="match status" value="1"/>
</dbReference>